<dbReference type="EMBL" id="BPLR01003499">
    <property type="protein sequence ID" value="GIX85299.1"/>
    <property type="molecule type" value="Genomic_DNA"/>
</dbReference>
<evidence type="ECO:0000313" key="1">
    <source>
        <dbReference type="EMBL" id="GIX85299.1"/>
    </source>
</evidence>
<sequence length="284" mass="32142">MLGVIEVFGTQLFRYAFAQGIYCDKTRAALNLTQRCTDRSQSDRQSYPFMGEHSDLLKHFLEPNLTSLSTEQEEIREGSHSIRVWSLPLCVPVLHAQGSPLGWRNCPPRSNYTHRMNGAPAEQLVSSLRQTVAVILEELTDHLIGMQKTDKQNYREEAFKDLRLEVPPQESSNNGDLSKRFQEVTFPWDVGEGLSHCPAEVHTVLNPFAQHVFGKSSENSDFIVEELASNMTRDKARECSLHFPVAFKSKSSSRFLSGRTSYDSSQFLAAIFLKGKISLKVKAW</sequence>
<name>A0AAV4NKG8_CAEEX</name>
<organism evidence="1 2">
    <name type="scientific">Caerostris extrusa</name>
    <name type="common">Bark spider</name>
    <name type="synonym">Caerostris bankana</name>
    <dbReference type="NCBI Taxonomy" id="172846"/>
    <lineage>
        <taxon>Eukaryota</taxon>
        <taxon>Metazoa</taxon>
        <taxon>Ecdysozoa</taxon>
        <taxon>Arthropoda</taxon>
        <taxon>Chelicerata</taxon>
        <taxon>Arachnida</taxon>
        <taxon>Araneae</taxon>
        <taxon>Araneomorphae</taxon>
        <taxon>Entelegynae</taxon>
        <taxon>Araneoidea</taxon>
        <taxon>Araneidae</taxon>
        <taxon>Caerostris</taxon>
    </lineage>
</organism>
<gene>
    <name evidence="1" type="ORF">CEXT_378021</name>
</gene>
<protein>
    <submittedName>
        <fullName evidence="1">Uncharacterized protein</fullName>
    </submittedName>
</protein>
<evidence type="ECO:0000313" key="2">
    <source>
        <dbReference type="Proteomes" id="UP001054945"/>
    </source>
</evidence>
<comment type="caution">
    <text evidence="1">The sequence shown here is derived from an EMBL/GenBank/DDBJ whole genome shotgun (WGS) entry which is preliminary data.</text>
</comment>
<reference evidence="1 2" key="1">
    <citation type="submission" date="2021-06" db="EMBL/GenBank/DDBJ databases">
        <title>Caerostris extrusa draft genome.</title>
        <authorList>
            <person name="Kono N."/>
            <person name="Arakawa K."/>
        </authorList>
    </citation>
    <scope>NUCLEOTIDE SEQUENCE [LARGE SCALE GENOMIC DNA]</scope>
</reference>
<dbReference type="AlphaFoldDB" id="A0AAV4NKG8"/>
<dbReference type="Proteomes" id="UP001054945">
    <property type="component" value="Unassembled WGS sequence"/>
</dbReference>
<accession>A0AAV4NKG8</accession>
<keyword evidence="2" id="KW-1185">Reference proteome</keyword>
<proteinExistence type="predicted"/>